<dbReference type="GO" id="GO:0000388">
    <property type="term" value="P:spliceosome conformational change to release U4 (or U4atac) and U1 (or U11)"/>
    <property type="evidence" value="ECO:0007669"/>
    <property type="project" value="TreeGrafter"/>
</dbReference>
<dbReference type="SUPFAM" id="SSF158702">
    <property type="entry name" value="Sec63 N-terminal domain-like"/>
    <property type="match status" value="1"/>
</dbReference>
<evidence type="ECO:0000256" key="3">
    <source>
        <dbReference type="ARBA" id="ARBA00022989"/>
    </source>
</evidence>
<dbReference type="GO" id="GO:0003724">
    <property type="term" value="F:RNA helicase activity"/>
    <property type="evidence" value="ECO:0007669"/>
    <property type="project" value="TreeGrafter"/>
</dbReference>
<accession>A0A183DBC1</accession>
<sequence>MQTYNQLLKATATEIDLFRIFSLSSEFKQIMVREEEKLELQKLAEHVPVPIKESLEESSAKVNVLLQAYISQLKLDGFALQSDMVFISQSAGRLFRALFEIVLWRGWAHLAQVVRSIDKKNLPFERLYDLDQHQLGELVKLPKMGKPLYKFIRQ</sequence>
<keyword evidence="3" id="KW-1133">Transmembrane helix</keyword>
<dbReference type="GO" id="GO:0005681">
    <property type="term" value="C:spliceosomal complex"/>
    <property type="evidence" value="ECO:0007669"/>
    <property type="project" value="TreeGrafter"/>
</dbReference>
<dbReference type="GO" id="GO:0016020">
    <property type="term" value="C:membrane"/>
    <property type="evidence" value="ECO:0007669"/>
    <property type="project" value="UniProtKB-SubCell"/>
</dbReference>
<evidence type="ECO:0000313" key="8">
    <source>
        <dbReference type="WBParaSite" id="GPUH_0000602001-mRNA-1"/>
    </source>
</evidence>
<reference evidence="8" key="1">
    <citation type="submission" date="2016-06" db="UniProtKB">
        <authorList>
            <consortium name="WormBaseParasite"/>
        </authorList>
    </citation>
    <scope>IDENTIFICATION</scope>
</reference>
<feature type="domain" description="SEC63" evidence="5">
    <location>
        <begin position="1"/>
        <end position="151"/>
    </location>
</feature>
<evidence type="ECO:0000256" key="1">
    <source>
        <dbReference type="ARBA" id="ARBA00004141"/>
    </source>
</evidence>
<dbReference type="AlphaFoldDB" id="A0A183DBC1"/>
<reference evidence="6 7" key="2">
    <citation type="submission" date="2018-11" db="EMBL/GenBank/DDBJ databases">
        <authorList>
            <consortium name="Pathogen Informatics"/>
        </authorList>
    </citation>
    <scope>NUCLEOTIDE SEQUENCE [LARGE SCALE GENOMIC DNA]</scope>
</reference>
<dbReference type="Pfam" id="PF02889">
    <property type="entry name" value="Sec63"/>
    <property type="match status" value="1"/>
</dbReference>
<dbReference type="OrthoDB" id="5575at2759"/>
<protein>
    <submittedName>
        <fullName evidence="8">SEC63 domain-containing protein</fullName>
    </submittedName>
</protein>
<evidence type="ECO:0000313" key="6">
    <source>
        <dbReference type="EMBL" id="VDK53054.1"/>
    </source>
</evidence>
<dbReference type="EMBL" id="UYRT01013470">
    <property type="protein sequence ID" value="VDK53054.1"/>
    <property type="molecule type" value="Genomic_DNA"/>
</dbReference>
<keyword evidence="2" id="KW-0812">Transmembrane</keyword>
<organism evidence="8">
    <name type="scientific">Gongylonema pulchrum</name>
    <dbReference type="NCBI Taxonomy" id="637853"/>
    <lineage>
        <taxon>Eukaryota</taxon>
        <taxon>Metazoa</taxon>
        <taxon>Ecdysozoa</taxon>
        <taxon>Nematoda</taxon>
        <taxon>Chromadorea</taxon>
        <taxon>Rhabditida</taxon>
        <taxon>Spirurina</taxon>
        <taxon>Spiruromorpha</taxon>
        <taxon>Spiruroidea</taxon>
        <taxon>Gongylonematidae</taxon>
        <taxon>Gongylonema</taxon>
    </lineage>
</organism>
<proteinExistence type="predicted"/>
<evidence type="ECO:0000313" key="7">
    <source>
        <dbReference type="Proteomes" id="UP000271098"/>
    </source>
</evidence>
<dbReference type="FunFam" id="1.10.3380.10:FF:000001">
    <property type="entry name" value="U5 small nuclear ribonucleoprotein helicase"/>
    <property type="match status" value="1"/>
</dbReference>
<dbReference type="GO" id="GO:0003723">
    <property type="term" value="F:RNA binding"/>
    <property type="evidence" value="ECO:0007669"/>
    <property type="project" value="TreeGrafter"/>
</dbReference>
<evidence type="ECO:0000259" key="5">
    <source>
        <dbReference type="SMART" id="SM00973"/>
    </source>
</evidence>
<keyword evidence="4" id="KW-0472">Membrane</keyword>
<name>A0A183DBC1_9BILA</name>
<gene>
    <name evidence="6" type="ORF">GPUH_LOCUS6010</name>
</gene>
<comment type="subcellular location">
    <subcellularLocation>
        <location evidence="1">Membrane</location>
        <topology evidence="1">Multi-pass membrane protein</topology>
    </subcellularLocation>
</comment>
<dbReference type="FunFam" id="1.10.150.20:FF:000004">
    <property type="entry name" value="U5 small nuclear ribonucleoprotein helicase"/>
    <property type="match status" value="1"/>
</dbReference>
<dbReference type="Gene3D" id="1.10.150.20">
    <property type="entry name" value="5' to 3' exonuclease, C-terminal subdomain"/>
    <property type="match status" value="1"/>
</dbReference>
<dbReference type="WBParaSite" id="GPUH_0000602001-mRNA-1">
    <property type="protein sequence ID" value="GPUH_0000602001-mRNA-1"/>
    <property type="gene ID" value="GPUH_0000602001"/>
</dbReference>
<dbReference type="PANTHER" id="PTHR24075:SF5">
    <property type="entry name" value="U5 SMALL NUCLEAR RIBONUCLEOPROTEIN 200 KDA HELICASE"/>
    <property type="match status" value="1"/>
</dbReference>
<dbReference type="Proteomes" id="UP000271098">
    <property type="component" value="Unassembled WGS sequence"/>
</dbReference>
<evidence type="ECO:0000256" key="2">
    <source>
        <dbReference type="ARBA" id="ARBA00022692"/>
    </source>
</evidence>
<dbReference type="InterPro" id="IPR004179">
    <property type="entry name" value="Sec63-dom"/>
</dbReference>
<dbReference type="SMART" id="SM00973">
    <property type="entry name" value="Sec63"/>
    <property type="match status" value="1"/>
</dbReference>
<dbReference type="Gene3D" id="1.10.3380.10">
    <property type="entry name" value="Sec63 N-terminal domain-like domain"/>
    <property type="match status" value="1"/>
</dbReference>
<dbReference type="PANTHER" id="PTHR24075">
    <property type="entry name" value="SEC63 DOMAIN-CONTAINING"/>
    <property type="match status" value="1"/>
</dbReference>
<evidence type="ECO:0000256" key="4">
    <source>
        <dbReference type="ARBA" id="ARBA00023136"/>
    </source>
</evidence>
<keyword evidence="7" id="KW-1185">Reference proteome</keyword>